<organism evidence="2 3">
    <name type="scientific">Conoideocrella luteorostrata</name>
    <dbReference type="NCBI Taxonomy" id="1105319"/>
    <lineage>
        <taxon>Eukaryota</taxon>
        <taxon>Fungi</taxon>
        <taxon>Dikarya</taxon>
        <taxon>Ascomycota</taxon>
        <taxon>Pezizomycotina</taxon>
        <taxon>Sordariomycetes</taxon>
        <taxon>Hypocreomycetidae</taxon>
        <taxon>Hypocreales</taxon>
        <taxon>Clavicipitaceae</taxon>
        <taxon>Conoideocrella</taxon>
    </lineage>
</organism>
<gene>
    <name evidence="2" type="ORF">QQS21_012365</name>
</gene>
<evidence type="ECO:0000313" key="3">
    <source>
        <dbReference type="Proteomes" id="UP001251528"/>
    </source>
</evidence>
<comment type="caution">
    <text evidence="2">The sequence shown here is derived from an EMBL/GenBank/DDBJ whole genome shotgun (WGS) entry which is preliminary data.</text>
</comment>
<evidence type="ECO:0000259" key="1">
    <source>
        <dbReference type="Pfam" id="PF07717"/>
    </source>
</evidence>
<accession>A0AAJ0CDN6</accession>
<dbReference type="Pfam" id="PF07717">
    <property type="entry name" value="OB_NTP_bind"/>
    <property type="match status" value="1"/>
</dbReference>
<dbReference type="Proteomes" id="UP001251528">
    <property type="component" value="Unassembled WGS sequence"/>
</dbReference>
<dbReference type="InterPro" id="IPR011709">
    <property type="entry name" value="DEAD-box_helicase_OB_fold"/>
</dbReference>
<sequence>MLNLGALEEVCKRSMKLGTFITKHGGIQSSRAKAAEKERVLKALAIALFTRTAIKHTGVDEYWTVHNNVSAKLAPPSALLNGAYEWIVYTNLSMTGGRVYLKTASIIDPEWLVDLPYFSDDRLPMKHDKSTYRQENVKKSLDYARAAIKAASESHALASSSRLFLCFGFAPVDLGPEIVRVPFWGVSSTLTRSDLQVRRFLKSVYAYAAFLMVILRDDIGDNLCAVADCQRSS</sequence>
<proteinExistence type="predicted"/>
<keyword evidence="3" id="KW-1185">Reference proteome</keyword>
<name>A0AAJ0CDN6_9HYPO</name>
<feature type="domain" description="DEAD-box helicase OB fold" evidence="1">
    <location>
        <begin position="41"/>
        <end position="114"/>
    </location>
</feature>
<reference evidence="2" key="1">
    <citation type="submission" date="2023-06" db="EMBL/GenBank/DDBJ databases">
        <title>Conoideocrella luteorostrata (Hypocreales: Clavicipitaceae), a potential biocontrol fungus for elongate hemlock scale in United States Christmas tree production areas.</title>
        <authorList>
            <person name="Barrett H."/>
            <person name="Lovett B."/>
            <person name="Macias A.M."/>
            <person name="Stajich J.E."/>
            <person name="Kasson M.T."/>
        </authorList>
    </citation>
    <scope>NUCLEOTIDE SEQUENCE</scope>
    <source>
        <strain evidence="2">ARSEF 14590</strain>
    </source>
</reference>
<dbReference type="EMBL" id="JASWJB010000517">
    <property type="protein sequence ID" value="KAK2589953.1"/>
    <property type="molecule type" value="Genomic_DNA"/>
</dbReference>
<dbReference type="AlphaFoldDB" id="A0AAJ0CDN6"/>
<evidence type="ECO:0000313" key="2">
    <source>
        <dbReference type="EMBL" id="KAK2589953.1"/>
    </source>
</evidence>
<protein>
    <recommendedName>
        <fullName evidence="1">DEAD-box helicase OB fold domain-containing protein</fullName>
    </recommendedName>
</protein>